<organism evidence="2 3">
    <name type="scientific">Pandoraea oxalativorans</name>
    <dbReference type="NCBI Taxonomy" id="573737"/>
    <lineage>
        <taxon>Bacteria</taxon>
        <taxon>Pseudomonadati</taxon>
        <taxon>Pseudomonadota</taxon>
        <taxon>Betaproteobacteria</taxon>
        <taxon>Burkholderiales</taxon>
        <taxon>Burkholderiaceae</taxon>
        <taxon>Pandoraea</taxon>
    </lineage>
</organism>
<dbReference type="Proteomes" id="UP000035050">
    <property type="component" value="Plasmid pPO70-3"/>
</dbReference>
<dbReference type="KEGG" id="pox:MB84_30270"/>
<proteinExistence type="predicted"/>
<evidence type="ECO:0000313" key="3">
    <source>
        <dbReference type="Proteomes" id="UP000035050"/>
    </source>
</evidence>
<dbReference type="OrthoDB" id="8945935at2"/>
<dbReference type="EMBL" id="CP011520">
    <property type="protein sequence ID" value="AKK25040.1"/>
    <property type="molecule type" value="Genomic_DNA"/>
</dbReference>
<reference evidence="2" key="1">
    <citation type="submission" date="2016-06" db="EMBL/GenBank/DDBJ databases">
        <title>Pandoraea oxalativorans DSM 23570 Genome Sequencing.</title>
        <authorList>
            <person name="Ee R."/>
            <person name="Lim Y.-L."/>
            <person name="Yong D."/>
            <person name="Yin W.-F."/>
            <person name="Chan K.-G."/>
        </authorList>
    </citation>
    <scope>NUCLEOTIDE SEQUENCE</scope>
    <source>
        <strain evidence="2">DSM 23570</strain>
        <plasmid evidence="2">pPO70-3</plasmid>
    </source>
</reference>
<keyword evidence="1" id="KW-1133">Transmembrane helix</keyword>
<name>A0A0G3IIW9_9BURK</name>
<evidence type="ECO:0000256" key="1">
    <source>
        <dbReference type="SAM" id="Phobius"/>
    </source>
</evidence>
<protein>
    <submittedName>
        <fullName evidence="2">Uncharacterized protein</fullName>
    </submittedName>
</protein>
<keyword evidence="2" id="KW-0614">Plasmid</keyword>
<gene>
    <name evidence="2" type="ORF">MB84_30270</name>
</gene>
<feature type="transmembrane region" description="Helical" evidence="1">
    <location>
        <begin position="95"/>
        <end position="114"/>
    </location>
</feature>
<dbReference type="AlphaFoldDB" id="A0A0G3IIW9"/>
<geneLocation type="plasmid" evidence="2 3">
    <name>pPO70-3</name>
</geneLocation>
<accession>A0A0G3IIW9</accession>
<dbReference type="PATRIC" id="fig|573737.6.peg.6125"/>
<evidence type="ECO:0000313" key="2">
    <source>
        <dbReference type="EMBL" id="AKK25040.1"/>
    </source>
</evidence>
<sequence>MGELRHDGDGLVRRLAQVGQTPAVRREQASTDAAGKAYLIARLNFESVMDTNAVTLSDAGRPAAAPIGDPLNHGAAEFVAANPALARKAPRCVPLLAGFALVAGAVGALCSAGAPRGRGR</sequence>
<keyword evidence="1" id="KW-0812">Transmembrane</keyword>
<dbReference type="RefSeq" id="WP_052654772.1">
    <property type="nucleotide sequence ID" value="NZ_CP011520.2"/>
</dbReference>
<keyword evidence="3" id="KW-1185">Reference proteome</keyword>
<keyword evidence="1" id="KW-0472">Membrane</keyword>